<evidence type="ECO:0000313" key="5">
    <source>
        <dbReference type="Proteomes" id="UP000229401"/>
    </source>
</evidence>
<dbReference type="PANTHER" id="PTHR40732">
    <property type="entry name" value="UPF0218 PROTEIN TK1697"/>
    <property type="match status" value="1"/>
</dbReference>
<proteinExistence type="inferred from homology"/>
<dbReference type="Pfam" id="PF04019">
    <property type="entry name" value="DUF359"/>
    <property type="match status" value="1"/>
</dbReference>
<dbReference type="Pfam" id="PF01467">
    <property type="entry name" value="CTP_transf_like"/>
    <property type="match status" value="1"/>
</dbReference>
<organism evidence="4 5">
    <name type="scientific">Candidatus Roizmanbacteria bacterium CG_4_10_14_0_8_um_filter_33_9</name>
    <dbReference type="NCBI Taxonomy" id="1974826"/>
    <lineage>
        <taxon>Bacteria</taxon>
        <taxon>Candidatus Roizmaniibacteriota</taxon>
    </lineage>
</organism>
<dbReference type="InterPro" id="IPR007164">
    <property type="entry name" value="GTP-dep_dephospho-CoA_kin"/>
</dbReference>
<dbReference type="Gene3D" id="3.40.50.620">
    <property type="entry name" value="HUPs"/>
    <property type="match status" value="1"/>
</dbReference>
<dbReference type="Proteomes" id="UP000229401">
    <property type="component" value="Unassembled WGS sequence"/>
</dbReference>
<dbReference type="InterPro" id="IPR004821">
    <property type="entry name" value="Cyt_trans-like"/>
</dbReference>
<accession>A0A2M7QIA5</accession>
<dbReference type="NCBIfam" id="NF001985">
    <property type="entry name" value="PRK00777.1"/>
    <property type="match status" value="1"/>
</dbReference>
<dbReference type="HAMAP" id="MF_00590">
    <property type="entry name" value="Dephospho_CoA_kinase_GTP_dep"/>
    <property type="match status" value="1"/>
</dbReference>
<dbReference type="PANTHER" id="PTHR40732:SF1">
    <property type="entry name" value="GTP-DEPENDENT DEPHOSPHO-COA KINASE"/>
    <property type="match status" value="1"/>
</dbReference>
<dbReference type="GO" id="GO:0016301">
    <property type="term" value="F:kinase activity"/>
    <property type="evidence" value="ECO:0007669"/>
    <property type="project" value="InterPro"/>
</dbReference>
<keyword evidence="2" id="KW-0342">GTP-binding</keyword>
<evidence type="ECO:0000259" key="3">
    <source>
        <dbReference type="Pfam" id="PF01467"/>
    </source>
</evidence>
<dbReference type="AlphaFoldDB" id="A0A2M7QIA5"/>
<protein>
    <recommendedName>
        <fullName evidence="3">Cytidyltransferase-like domain-containing protein</fullName>
    </recommendedName>
</protein>
<keyword evidence="1" id="KW-0547">Nucleotide-binding</keyword>
<feature type="domain" description="Cytidyltransferase-like" evidence="3">
    <location>
        <begin position="12"/>
        <end position="149"/>
    </location>
</feature>
<reference evidence="5" key="1">
    <citation type="submission" date="2017-09" db="EMBL/GenBank/DDBJ databases">
        <title>Depth-based differentiation of microbial function through sediment-hosted aquifers and enrichment of novel symbionts in the deep terrestrial subsurface.</title>
        <authorList>
            <person name="Probst A.J."/>
            <person name="Ladd B."/>
            <person name="Jarett J.K."/>
            <person name="Geller-Mcgrath D.E."/>
            <person name="Sieber C.M.K."/>
            <person name="Emerson J.B."/>
            <person name="Anantharaman K."/>
            <person name="Thomas B.C."/>
            <person name="Malmstrom R."/>
            <person name="Stieglmeier M."/>
            <person name="Klingl A."/>
            <person name="Woyke T."/>
            <person name="Ryan C.M."/>
            <person name="Banfield J.F."/>
        </authorList>
    </citation>
    <scope>NUCLEOTIDE SEQUENCE [LARGE SCALE GENOMIC DNA]</scope>
</reference>
<dbReference type="EMBL" id="PFLI01000151">
    <property type="protein sequence ID" value="PIY71758.1"/>
    <property type="molecule type" value="Genomic_DNA"/>
</dbReference>
<evidence type="ECO:0000313" key="4">
    <source>
        <dbReference type="EMBL" id="PIY71758.1"/>
    </source>
</evidence>
<comment type="caution">
    <text evidence="4">The sequence shown here is derived from an EMBL/GenBank/DDBJ whole genome shotgun (WGS) entry which is preliminary data.</text>
</comment>
<name>A0A2M7QIA5_9BACT</name>
<gene>
    <name evidence="4" type="ORF">COY87_04500</name>
</gene>
<dbReference type="SUPFAM" id="SSF52374">
    <property type="entry name" value="Nucleotidylyl transferase"/>
    <property type="match status" value="1"/>
</dbReference>
<sequence>MYKEQKKKIYVVAGGTFDHFHKGHELFLKTAFETGDYLAIGIISDKMIAEKPLSYSIEPFNIRKQYVEQYFKSINGNVKVQIMKLDEPFGISVSDSHIDKIIVTKETKPNAIIINKIRRKNHLKALKIVVVPYVKADDNRKISSFRIRKGEISRHGHCYKKLLFSKQKFYLPDALRVSLREPLGRVFSTKKEIDVYIKSLQGNKKTFKRNEMIITVGDIVSLSLLNKKIAPSLMIYDYITRREALSEKQQLYLCSNTKTTIYNQAGTIRRSAIKSIYKAMNTVSKTKEKYGIKVIGEEDLLVLPTILMAPLGSLVCYGQKDLGFIAVTITEKTKEKVKELLQMFT</sequence>
<evidence type="ECO:0000256" key="1">
    <source>
        <dbReference type="ARBA" id="ARBA00022741"/>
    </source>
</evidence>
<evidence type="ECO:0000256" key="2">
    <source>
        <dbReference type="ARBA" id="ARBA00023134"/>
    </source>
</evidence>
<dbReference type="GO" id="GO:0005525">
    <property type="term" value="F:GTP binding"/>
    <property type="evidence" value="ECO:0007669"/>
    <property type="project" value="UniProtKB-KW"/>
</dbReference>
<dbReference type="GO" id="GO:0015937">
    <property type="term" value="P:coenzyme A biosynthetic process"/>
    <property type="evidence" value="ECO:0007669"/>
    <property type="project" value="InterPro"/>
</dbReference>
<dbReference type="NCBIfam" id="TIGR00125">
    <property type="entry name" value="cyt_tran_rel"/>
    <property type="match status" value="1"/>
</dbReference>
<dbReference type="InterPro" id="IPR014729">
    <property type="entry name" value="Rossmann-like_a/b/a_fold"/>
</dbReference>